<protein>
    <recommendedName>
        <fullName evidence="2">separase</fullName>
        <ecNumber evidence="2">3.4.22.49</ecNumber>
    </recommendedName>
</protein>
<gene>
    <name evidence="6" type="primary">Dgri\GH15013</name>
    <name evidence="6" type="ORF">Dgri_GH15013</name>
</gene>
<dbReference type="STRING" id="7222.B4J0F9"/>
<keyword evidence="4" id="KW-0159">Chromosome partition</keyword>
<dbReference type="FunCoup" id="B4J0F9">
    <property type="interactions" value="32"/>
</dbReference>
<reference evidence="6 7" key="1">
    <citation type="journal article" date="2007" name="Nature">
        <title>Evolution of genes and genomes on the Drosophila phylogeny.</title>
        <authorList>
            <consortium name="Drosophila 12 Genomes Consortium"/>
            <person name="Clark A.G."/>
            <person name="Eisen M.B."/>
            <person name="Smith D.R."/>
            <person name="Bergman C.M."/>
            <person name="Oliver B."/>
            <person name="Markow T.A."/>
            <person name="Kaufman T.C."/>
            <person name="Kellis M."/>
            <person name="Gelbart W."/>
            <person name="Iyer V.N."/>
            <person name="Pollard D.A."/>
            <person name="Sackton T.B."/>
            <person name="Larracuente A.M."/>
            <person name="Singh N.D."/>
            <person name="Abad J.P."/>
            <person name="Abt D.N."/>
            <person name="Adryan B."/>
            <person name="Aguade M."/>
            <person name="Akashi H."/>
            <person name="Anderson W.W."/>
            <person name="Aquadro C.F."/>
            <person name="Ardell D.H."/>
            <person name="Arguello R."/>
            <person name="Artieri C.G."/>
            <person name="Barbash D.A."/>
            <person name="Barker D."/>
            <person name="Barsanti P."/>
            <person name="Batterham P."/>
            <person name="Batzoglou S."/>
            <person name="Begun D."/>
            <person name="Bhutkar A."/>
            <person name="Blanco E."/>
            <person name="Bosak S.A."/>
            <person name="Bradley R.K."/>
            <person name="Brand A.D."/>
            <person name="Brent M.R."/>
            <person name="Brooks A.N."/>
            <person name="Brown R.H."/>
            <person name="Butlin R.K."/>
            <person name="Caggese C."/>
            <person name="Calvi B.R."/>
            <person name="Bernardo de Carvalho A."/>
            <person name="Caspi A."/>
            <person name="Castrezana S."/>
            <person name="Celniker S.E."/>
            <person name="Chang J.L."/>
            <person name="Chapple C."/>
            <person name="Chatterji S."/>
            <person name="Chinwalla A."/>
            <person name="Civetta A."/>
            <person name="Clifton S.W."/>
            <person name="Comeron J.M."/>
            <person name="Costello J.C."/>
            <person name="Coyne J.A."/>
            <person name="Daub J."/>
            <person name="David R.G."/>
            <person name="Delcher A.L."/>
            <person name="Delehaunty K."/>
            <person name="Do C.B."/>
            <person name="Ebling H."/>
            <person name="Edwards K."/>
            <person name="Eickbush T."/>
            <person name="Evans J.D."/>
            <person name="Filipski A."/>
            <person name="Findeiss S."/>
            <person name="Freyhult E."/>
            <person name="Fulton L."/>
            <person name="Fulton R."/>
            <person name="Garcia A.C."/>
            <person name="Gardiner A."/>
            <person name="Garfield D.A."/>
            <person name="Garvin B.E."/>
            <person name="Gibson G."/>
            <person name="Gilbert D."/>
            <person name="Gnerre S."/>
            <person name="Godfrey J."/>
            <person name="Good R."/>
            <person name="Gotea V."/>
            <person name="Gravely B."/>
            <person name="Greenberg A.J."/>
            <person name="Griffiths-Jones S."/>
            <person name="Gross S."/>
            <person name="Guigo R."/>
            <person name="Gustafson E.A."/>
            <person name="Haerty W."/>
            <person name="Hahn M.W."/>
            <person name="Halligan D.L."/>
            <person name="Halpern A.L."/>
            <person name="Halter G.M."/>
            <person name="Han M.V."/>
            <person name="Heger A."/>
            <person name="Hillier L."/>
            <person name="Hinrichs A.S."/>
            <person name="Holmes I."/>
            <person name="Hoskins R.A."/>
            <person name="Hubisz M.J."/>
            <person name="Hultmark D."/>
            <person name="Huntley M.A."/>
            <person name="Jaffe D.B."/>
            <person name="Jagadeeshan S."/>
            <person name="Jeck W.R."/>
            <person name="Johnson J."/>
            <person name="Jones C.D."/>
            <person name="Jordan W.C."/>
            <person name="Karpen G.H."/>
            <person name="Kataoka E."/>
            <person name="Keightley P.D."/>
            <person name="Kheradpour P."/>
            <person name="Kirkness E.F."/>
            <person name="Koerich L.B."/>
            <person name="Kristiansen K."/>
            <person name="Kudrna D."/>
            <person name="Kulathinal R.J."/>
            <person name="Kumar S."/>
            <person name="Kwok R."/>
            <person name="Lander E."/>
            <person name="Langley C.H."/>
            <person name="Lapoint R."/>
            <person name="Lazzaro B.P."/>
            <person name="Lee S.J."/>
            <person name="Levesque L."/>
            <person name="Li R."/>
            <person name="Lin C.F."/>
            <person name="Lin M.F."/>
            <person name="Lindblad-Toh K."/>
            <person name="Llopart A."/>
            <person name="Long M."/>
            <person name="Low L."/>
            <person name="Lozovsky E."/>
            <person name="Lu J."/>
            <person name="Luo M."/>
            <person name="Machado C.A."/>
            <person name="Makalowski W."/>
            <person name="Marzo M."/>
            <person name="Matsuda M."/>
            <person name="Matzkin L."/>
            <person name="McAllister B."/>
            <person name="McBride C.S."/>
            <person name="McKernan B."/>
            <person name="McKernan K."/>
            <person name="Mendez-Lago M."/>
            <person name="Minx P."/>
            <person name="Mollenhauer M.U."/>
            <person name="Montooth K."/>
            <person name="Mount S.M."/>
            <person name="Mu X."/>
            <person name="Myers E."/>
            <person name="Negre B."/>
            <person name="Newfeld S."/>
            <person name="Nielsen R."/>
            <person name="Noor M.A."/>
            <person name="O'Grady P."/>
            <person name="Pachter L."/>
            <person name="Papaceit M."/>
            <person name="Parisi M.J."/>
            <person name="Parisi M."/>
            <person name="Parts L."/>
            <person name="Pedersen J.S."/>
            <person name="Pesole G."/>
            <person name="Phillippy A.M."/>
            <person name="Ponting C.P."/>
            <person name="Pop M."/>
            <person name="Porcelli D."/>
            <person name="Powell J.R."/>
            <person name="Prohaska S."/>
            <person name="Pruitt K."/>
            <person name="Puig M."/>
            <person name="Quesneville H."/>
            <person name="Ram K.R."/>
            <person name="Rand D."/>
            <person name="Rasmussen M.D."/>
            <person name="Reed L.K."/>
            <person name="Reenan R."/>
            <person name="Reily A."/>
            <person name="Remington K.A."/>
            <person name="Rieger T.T."/>
            <person name="Ritchie M.G."/>
            <person name="Robin C."/>
            <person name="Rogers Y.H."/>
            <person name="Rohde C."/>
            <person name="Rozas J."/>
            <person name="Rubenfield M.J."/>
            <person name="Ruiz A."/>
            <person name="Russo S."/>
            <person name="Salzberg S.L."/>
            <person name="Sanchez-Gracia A."/>
            <person name="Saranga D.J."/>
            <person name="Sato H."/>
            <person name="Schaeffer S.W."/>
            <person name="Schatz M.C."/>
            <person name="Schlenke T."/>
            <person name="Schwartz R."/>
            <person name="Segarra C."/>
            <person name="Singh R.S."/>
            <person name="Sirot L."/>
            <person name="Sirota M."/>
            <person name="Sisneros N.B."/>
            <person name="Smith C.D."/>
            <person name="Smith T.F."/>
            <person name="Spieth J."/>
            <person name="Stage D.E."/>
            <person name="Stark A."/>
            <person name="Stephan W."/>
            <person name="Strausberg R.L."/>
            <person name="Strempel S."/>
            <person name="Sturgill D."/>
            <person name="Sutton G."/>
            <person name="Sutton G.G."/>
            <person name="Tao W."/>
            <person name="Teichmann S."/>
            <person name="Tobari Y.N."/>
            <person name="Tomimura Y."/>
            <person name="Tsolas J.M."/>
            <person name="Valente V.L."/>
            <person name="Venter E."/>
            <person name="Venter J.C."/>
            <person name="Vicario S."/>
            <person name="Vieira F.G."/>
            <person name="Vilella A.J."/>
            <person name="Villasante A."/>
            <person name="Walenz B."/>
            <person name="Wang J."/>
            <person name="Wasserman M."/>
            <person name="Watts T."/>
            <person name="Wilson D."/>
            <person name="Wilson R.K."/>
            <person name="Wing R.A."/>
            <person name="Wolfner M.F."/>
            <person name="Wong A."/>
            <person name="Wong G.K."/>
            <person name="Wu C.I."/>
            <person name="Wu G."/>
            <person name="Yamamoto D."/>
            <person name="Yang H.P."/>
            <person name="Yang S.P."/>
            <person name="Yorke J.A."/>
            <person name="Yoshida K."/>
            <person name="Zdobnov E."/>
            <person name="Zhang P."/>
            <person name="Zhang Y."/>
            <person name="Zimin A.V."/>
            <person name="Baldwin J."/>
            <person name="Abdouelleil A."/>
            <person name="Abdulkadir J."/>
            <person name="Abebe A."/>
            <person name="Abera B."/>
            <person name="Abreu J."/>
            <person name="Acer S.C."/>
            <person name="Aftuck L."/>
            <person name="Alexander A."/>
            <person name="An P."/>
            <person name="Anderson E."/>
            <person name="Anderson S."/>
            <person name="Arachi H."/>
            <person name="Azer M."/>
            <person name="Bachantsang P."/>
            <person name="Barry A."/>
            <person name="Bayul T."/>
            <person name="Berlin A."/>
            <person name="Bessette D."/>
            <person name="Bloom T."/>
            <person name="Blye J."/>
            <person name="Boguslavskiy L."/>
            <person name="Bonnet C."/>
            <person name="Boukhgalter B."/>
            <person name="Bourzgui I."/>
            <person name="Brown A."/>
            <person name="Cahill P."/>
            <person name="Channer S."/>
            <person name="Cheshatsang Y."/>
            <person name="Chuda L."/>
            <person name="Citroen M."/>
            <person name="Collymore A."/>
            <person name="Cooke P."/>
            <person name="Costello M."/>
            <person name="D'Aco K."/>
            <person name="Daza R."/>
            <person name="De Haan G."/>
            <person name="DeGray S."/>
            <person name="DeMaso C."/>
            <person name="Dhargay N."/>
            <person name="Dooley K."/>
            <person name="Dooley E."/>
            <person name="Doricent M."/>
            <person name="Dorje P."/>
            <person name="Dorjee K."/>
            <person name="Dupes A."/>
            <person name="Elong R."/>
            <person name="Falk J."/>
            <person name="Farina A."/>
            <person name="Faro S."/>
            <person name="Ferguson D."/>
            <person name="Fisher S."/>
            <person name="Foley C.D."/>
            <person name="Franke A."/>
            <person name="Friedrich D."/>
            <person name="Gadbois L."/>
            <person name="Gearin G."/>
            <person name="Gearin C.R."/>
            <person name="Giannoukos G."/>
            <person name="Goode T."/>
            <person name="Graham J."/>
            <person name="Grandbois E."/>
            <person name="Grewal S."/>
            <person name="Gyaltsen K."/>
            <person name="Hafez N."/>
            <person name="Hagos B."/>
            <person name="Hall J."/>
            <person name="Henson C."/>
            <person name="Hollinger A."/>
            <person name="Honan T."/>
            <person name="Huard M.D."/>
            <person name="Hughes L."/>
            <person name="Hurhula B."/>
            <person name="Husby M.E."/>
            <person name="Kamat A."/>
            <person name="Kanga B."/>
            <person name="Kashin S."/>
            <person name="Khazanovich D."/>
            <person name="Kisner P."/>
            <person name="Lance K."/>
            <person name="Lara M."/>
            <person name="Lee W."/>
            <person name="Lennon N."/>
            <person name="Letendre F."/>
            <person name="LeVine R."/>
            <person name="Lipovsky A."/>
            <person name="Liu X."/>
            <person name="Liu J."/>
            <person name="Liu S."/>
            <person name="Lokyitsang T."/>
            <person name="Lokyitsang Y."/>
            <person name="Lubonja R."/>
            <person name="Lui A."/>
            <person name="MacDonald P."/>
            <person name="Magnisalis V."/>
            <person name="Maru K."/>
            <person name="Matthews C."/>
            <person name="McCusker W."/>
            <person name="McDonough S."/>
            <person name="Mehta T."/>
            <person name="Meldrim J."/>
            <person name="Meneus L."/>
            <person name="Mihai O."/>
            <person name="Mihalev A."/>
            <person name="Mihova T."/>
            <person name="Mittelman R."/>
            <person name="Mlenga V."/>
            <person name="Montmayeur A."/>
            <person name="Mulrain L."/>
            <person name="Navidi A."/>
            <person name="Naylor J."/>
            <person name="Negash T."/>
            <person name="Nguyen T."/>
            <person name="Nguyen N."/>
            <person name="Nicol R."/>
            <person name="Norbu C."/>
            <person name="Norbu N."/>
            <person name="Novod N."/>
            <person name="O'Neill B."/>
            <person name="Osman S."/>
            <person name="Markiewicz E."/>
            <person name="Oyono O.L."/>
            <person name="Patti C."/>
            <person name="Phunkhang P."/>
            <person name="Pierre F."/>
            <person name="Priest M."/>
            <person name="Raghuraman S."/>
            <person name="Rege F."/>
            <person name="Reyes R."/>
            <person name="Rise C."/>
            <person name="Rogov P."/>
            <person name="Ross K."/>
            <person name="Ryan E."/>
            <person name="Settipalli S."/>
            <person name="Shea T."/>
            <person name="Sherpa N."/>
            <person name="Shi L."/>
            <person name="Shih D."/>
            <person name="Sparrow T."/>
            <person name="Spaulding J."/>
            <person name="Stalker J."/>
            <person name="Stange-Thomann N."/>
            <person name="Stavropoulos S."/>
            <person name="Stone C."/>
            <person name="Strader C."/>
            <person name="Tesfaye S."/>
            <person name="Thomson T."/>
            <person name="Thoulutsang Y."/>
            <person name="Thoulutsang D."/>
            <person name="Topham K."/>
            <person name="Topping I."/>
            <person name="Tsamla T."/>
            <person name="Vassiliev H."/>
            <person name="Vo A."/>
            <person name="Wangchuk T."/>
            <person name="Wangdi T."/>
            <person name="Weiand M."/>
            <person name="Wilkinson J."/>
            <person name="Wilson A."/>
            <person name="Yadav S."/>
            <person name="Young G."/>
            <person name="Yu Q."/>
            <person name="Zembek L."/>
            <person name="Zhong D."/>
            <person name="Zimmer A."/>
            <person name="Zwirko Z."/>
            <person name="Jaffe D.B."/>
            <person name="Alvarez P."/>
            <person name="Brockman W."/>
            <person name="Butler J."/>
            <person name="Chin C."/>
            <person name="Gnerre S."/>
            <person name="Grabherr M."/>
            <person name="Kleber M."/>
            <person name="Mauceli E."/>
            <person name="MacCallum I."/>
        </authorList>
    </citation>
    <scope>NUCLEOTIDE SEQUENCE [LARGE SCALE GENOMIC DNA]</scope>
    <source>
        <strain evidence="7">Tucson 15287-2541.00</strain>
    </source>
</reference>
<evidence type="ECO:0000256" key="1">
    <source>
        <dbReference type="ARBA" id="ARBA00000451"/>
    </source>
</evidence>
<dbReference type="GO" id="GO:0005737">
    <property type="term" value="C:cytoplasm"/>
    <property type="evidence" value="ECO:0007669"/>
    <property type="project" value="TreeGrafter"/>
</dbReference>
<dbReference type="GO" id="GO:0005634">
    <property type="term" value="C:nucleus"/>
    <property type="evidence" value="ECO:0007669"/>
    <property type="project" value="InterPro"/>
</dbReference>
<feature type="domain" description="Peptidase C50" evidence="5">
    <location>
        <begin position="413"/>
        <end position="509"/>
    </location>
</feature>
<keyword evidence="7" id="KW-1185">Reference proteome</keyword>
<dbReference type="OrthoDB" id="10255632at2759"/>
<dbReference type="GO" id="GO:0072686">
    <property type="term" value="C:mitotic spindle"/>
    <property type="evidence" value="ECO:0007669"/>
    <property type="project" value="TreeGrafter"/>
</dbReference>
<evidence type="ECO:0000256" key="3">
    <source>
        <dbReference type="ARBA" id="ARBA00022801"/>
    </source>
</evidence>
<evidence type="ECO:0000256" key="2">
    <source>
        <dbReference type="ARBA" id="ARBA00012489"/>
    </source>
</evidence>
<organism evidence="7">
    <name type="scientific">Drosophila grimshawi</name>
    <name type="common">Hawaiian fruit fly</name>
    <name type="synonym">Idiomyia grimshawi</name>
    <dbReference type="NCBI Taxonomy" id="7222"/>
    <lineage>
        <taxon>Eukaryota</taxon>
        <taxon>Metazoa</taxon>
        <taxon>Ecdysozoa</taxon>
        <taxon>Arthropoda</taxon>
        <taxon>Hexapoda</taxon>
        <taxon>Insecta</taxon>
        <taxon>Pterygota</taxon>
        <taxon>Neoptera</taxon>
        <taxon>Endopterygota</taxon>
        <taxon>Diptera</taxon>
        <taxon>Brachycera</taxon>
        <taxon>Muscomorpha</taxon>
        <taxon>Ephydroidea</taxon>
        <taxon>Drosophilidae</taxon>
        <taxon>Drosophila</taxon>
        <taxon>Hawaiian Drosophila</taxon>
    </lineage>
</organism>
<evidence type="ECO:0000313" key="7">
    <source>
        <dbReference type="Proteomes" id="UP000001070"/>
    </source>
</evidence>
<dbReference type="EC" id="3.4.22.49" evidence="2"/>
<evidence type="ECO:0000256" key="4">
    <source>
        <dbReference type="ARBA" id="ARBA00022829"/>
    </source>
</evidence>
<dbReference type="InterPro" id="IPR030397">
    <property type="entry name" value="SEPARIN_core_dom"/>
</dbReference>
<accession>B4J0F9</accession>
<dbReference type="Proteomes" id="UP000001070">
    <property type="component" value="Unassembled WGS sequence"/>
</dbReference>
<dbReference type="MEROPS" id="C50.003"/>
<comment type="catalytic activity">
    <reaction evidence="1">
        <text>All bonds known to be hydrolyzed by this endopeptidase have arginine in P1 and an acidic residue in P4. P6 is often occupied by an acidic residue or by a hydroxy-amino-acid residue, the phosphorylation of which enhances cleavage.</text>
        <dbReference type="EC" id="3.4.22.49"/>
    </reaction>
</comment>
<dbReference type="PROSITE" id="PS51700">
    <property type="entry name" value="SEPARIN"/>
    <property type="match status" value="1"/>
</dbReference>
<dbReference type="PANTHER" id="PTHR12792:SF0">
    <property type="entry name" value="SEPARIN"/>
    <property type="match status" value="1"/>
</dbReference>
<dbReference type="GO" id="GO:0051307">
    <property type="term" value="P:meiotic chromosome separation"/>
    <property type="evidence" value="ECO:0007669"/>
    <property type="project" value="TreeGrafter"/>
</dbReference>
<dbReference type="OMA" id="AWNLAVE"/>
<dbReference type="eggNOG" id="KOG1849">
    <property type="taxonomic scope" value="Eukaryota"/>
</dbReference>
<dbReference type="EMBL" id="CH916366">
    <property type="protein sequence ID" value="EDV96795.1"/>
    <property type="molecule type" value="Genomic_DNA"/>
</dbReference>
<dbReference type="HOGENOM" id="CLU_029225_0_0_1"/>
<dbReference type="KEGG" id="dgr:6558032"/>
<dbReference type="AlphaFoldDB" id="B4J0F9"/>
<dbReference type="PhylomeDB" id="B4J0F9"/>
<keyword evidence="3" id="KW-0378">Hydrolase</keyword>
<dbReference type="GO" id="GO:0004197">
    <property type="term" value="F:cysteine-type endopeptidase activity"/>
    <property type="evidence" value="ECO:0007669"/>
    <property type="project" value="InterPro"/>
</dbReference>
<sequence>MWDAKATENELRELTSVQLGPETKEYNLLRADEEYQNGNVTHSIYHQVQALFQCADLRFVTEAQNLENQQPNTTEILAEASSQEKLDYKNNKFLQNILKYHQKLEQRKPKQKPPKPLEHLDFLQDLPDAESGFARISHICQELPREWCVLQLCKSFNPATTYSTFCEIAAAKGDIYLSLLLHCRSPQLPATCLRFSSDALSDLFREYATLVERFRRVVTVDPVAVKTQEAKAKYWKELNAFEAYLKKLISDLTSIFTPYCSLFLGKRYDCDAVQQQTKVVYARVDELCVEHSWSDHQRILLSQAALHANRLPQSQMKQLGHELAHNDNETEALLVYELLKSCANEWQLLEQRQSVAMKRYPLILVVDERLDHLHWEQLAPMQECTRIKSLHNLWRLFKCHKSQIQHGYYTVNIRSGITLVNPDADLQKSGRRWRGFLEYWLTHWPHMFETVPSEQFMLEQAFKADCFVYAGHGSSLQYVSGRLIYRNRIKGVVFLFGCDSTRVLSSGLYSALYGAQDYFHGALCPTVVGTLMPALDANIDNVSAHLLSQWITPANPKIIPWTHIDRVAWLSQGIVQAQSGTTETLDQQPDYQMGSLSAILANLQMGRVEPKIYNCCVYVCRGLPAWNLAVQKLPF</sequence>
<dbReference type="InParanoid" id="B4J0F9"/>
<dbReference type="Pfam" id="PF03568">
    <property type="entry name" value="Separin_C"/>
    <property type="match status" value="1"/>
</dbReference>
<dbReference type="PANTHER" id="PTHR12792">
    <property type="entry name" value="EXTRA SPINDLE POLES 1-RELATED"/>
    <property type="match status" value="1"/>
</dbReference>
<dbReference type="InterPro" id="IPR005314">
    <property type="entry name" value="Peptidase_C50"/>
</dbReference>
<name>B4J0F9_DROGR</name>
<proteinExistence type="predicted"/>
<evidence type="ECO:0000313" key="6">
    <source>
        <dbReference type="EMBL" id="EDV96795.1"/>
    </source>
</evidence>
<dbReference type="GO" id="GO:0006508">
    <property type="term" value="P:proteolysis"/>
    <property type="evidence" value="ECO:0007669"/>
    <property type="project" value="InterPro"/>
</dbReference>
<evidence type="ECO:0000259" key="5">
    <source>
        <dbReference type="PROSITE" id="PS51700"/>
    </source>
</evidence>